<dbReference type="EMBL" id="PVNK01000001">
    <property type="protein sequence ID" value="PRQ05915.1"/>
    <property type="molecule type" value="Genomic_DNA"/>
</dbReference>
<keyword evidence="5" id="KW-0472">Membrane</keyword>
<dbReference type="SUPFAM" id="SSF55486">
    <property type="entry name" value="Metalloproteases ('zincins'), catalytic domain"/>
    <property type="match status" value="1"/>
</dbReference>
<keyword evidence="2" id="KW-0677">Repeat</keyword>
<feature type="chain" id="PRO_5015424446" description="Peptidase M10 metallopeptidase domain-containing protein" evidence="6">
    <location>
        <begin position="29"/>
        <end position="703"/>
    </location>
</feature>
<dbReference type="InterPro" id="IPR011936">
    <property type="entry name" value="Myxo_disulph_rpt"/>
</dbReference>
<evidence type="ECO:0000256" key="5">
    <source>
        <dbReference type="SAM" id="Phobius"/>
    </source>
</evidence>
<evidence type="ECO:0000313" key="7">
    <source>
        <dbReference type="EMBL" id="PRQ05915.1"/>
    </source>
</evidence>
<keyword evidence="3" id="KW-1015">Disulfide bond</keyword>
<evidence type="ECO:0000256" key="2">
    <source>
        <dbReference type="ARBA" id="ARBA00022737"/>
    </source>
</evidence>
<dbReference type="Gene3D" id="3.40.390.10">
    <property type="entry name" value="Collagenase (Catalytic Domain)"/>
    <property type="match status" value="1"/>
</dbReference>
<dbReference type="Proteomes" id="UP000237968">
    <property type="component" value="Unassembled WGS sequence"/>
</dbReference>
<evidence type="ECO:0000256" key="1">
    <source>
        <dbReference type="ARBA" id="ARBA00022729"/>
    </source>
</evidence>
<dbReference type="AlphaFoldDB" id="A0A2S9YLE2"/>
<evidence type="ECO:0000313" key="8">
    <source>
        <dbReference type="Proteomes" id="UP000237968"/>
    </source>
</evidence>
<keyword evidence="5" id="KW-0812">Transmembrane</keyword>
<evidence type="ECO:0008006" key="9">
    <source>
        <dbReference type="Google" id="ProtNLM"/>
    </source>
</evidence>
<keyword evidence="8" id="KW-1185">Reference proteome</keyword>
<protein>
    <recommendedName>
        <fullName evidence="9">Peptidase M10 metallopeptidase domain-containing protein</fullName>
    </recommendedName>
</protein>
<dbReference type="GO" id="GO:0008237">
    <property type="term" value="F:metallopeptidase activity"/>
    <property type="evidence" value="ECO:0007669"/>
    <property type="project" value="InterPro"/>
</dbReference>
<sequence length="703" mass="74612">MGVQRGTLKYVGVAVIASAVLAPGQAAAYCLYPDYATALQSEFPSSRIPVYLSTAPDTTIEHTGASQSDAARILIEVIARHNETVVAPKLYFAGFDDSAGYTDPMDDDNLFYSWKKGVTVHSYECGLLEEVEKPQVPMKYLCDADVNTGIKACALQVENNSSETVGSVTLVPADCELVAGAPRVWSFDGSTTSDLGHTYLHELGHILGLRHTNRTTAECGTVSGNNPDGNTGVMRSTNGASLSRFRHWRRDDLDGIDHLWDSYYPSYELASWPDEGFPDLIPMSAASSLTGASVIRSGSLADAPPGAPQPLVTLDDRRRVVFATLADDDSVIEAPAVVEPGPLGKTVGNPEIALGDDGEGERVFVAWTANEQPDVDVMQTRWALRELGGGPWTITAGFDLKTSRVVAGFDPASNNWLLGTLSEAGEPRVSVIGYGGELLLESAELGGLTSYEIGNPVCRESPGCTMLLSTSELGGPSLARVDFAVFSDPPSVFVQSMVVFDEQDVYGRTSLASADPGSLHGLAGWQRFELGAAANDSPNPVIPPLFSAQNWPLGLGAYTDDQAMRSHRLALPLEVACGNGIVQAAEACDDGNLQPGDGCDDTCALEFVGGETGGTGDAGGDFDDDEACQCALERRDDGRGLGLVFVGMGVCGAAIYRRRRRRRRRELLHPGPAASAQPDQVGHGIGAREVSAGRWPVGLRPSE</sequence>
<keyword evidence="1 6" id="KW-0732">Signal</keyword>
<accession>A0A2S9YLE2</accession>
<evidence type="ECO:0000256" key="4">
    <source>
        <dbReference type="SAM" id="MobiDB-lite"/>
    </source>
</evidence>
<reference evidence="7 8" key="1">
    <citation type="submission" date="2018-03" db="EMBL/GenBank/DDBJ databases">
        <title>Draft Genome Sequences of the Obligatory Marine Myxobacteria Enhygromyxa salina SWB005.</title>
        <authorList>
            <person name="Poehlein A."/>
            <person name="Moghaddam J.A."/>
            <person name="Harms H."/>
            <person name="Alanjari M."/>
            <person name="Koenig G.M."/>
            <person name="Daniel R."/>
            <person name="Schaeberle T.F."/>
        </authorList>
    </citation>
    <scope>NUCLEOTIDE SEQUENCE [LARGE SCALE GENOMIC DNA]</scope>
    <source>
        <strain evidence="7 8">SWB005</strain>
    </source>
</reference>
<name>A0A2S9YLE2_9BACT</name>
<comment type="caution">
    <text evidence="7">The sequence shown here is derived from an EMBL/GenBank/DDBJ whole genome shotgun (WGS) entry which is preliminary data.</text>
</comment>
<proteinExistence type="predicted"/>
<evidence type="ECO:0000256" key="6">
    <source>
        <dbReference type="SAM" id="SignalP"/>
    </source>
</evidence>
<keyword evidence="5" id="KW-1133">Transmembrane helix</keyword>
<gene>
    <name evidence="7" type="ORF">ENSA5_00270</name>
</gene>
<dbReference type="NCBIfam" id="TIGR02232">
    <property type="entry name" value="myxo_disulf_rpt"/>
    <property type="match status" value="1"/>
</dbReference>
<evidence type="ECO:0000256" key="3">
    <source>
        <dbReference type="ARBA" id="ARBA00023157"/>
    </source>
</evidence>
<feature type="region of interest" description="Disordered" evidence="4">
    <location>
        <begin position="668"/>
        <end position="703"/>
    </location>
</feature>
<dbReference type="InterPro" id="IPR024079">
    <property type="entry name" value="MetalloPept_cat_dom_sf"/>
</dbReference>
<feature type="signal peptide" evidence="6">
    <location>
        <begin position="1"/>
        <end position="28"/>
    </location>
</feature>
<feature type="transmembrane region" description="Helical" evidence="5">
    <location>
        <begin position="638"/>
        <end position="656"/>
    </location>
</feature>
<organism evidence="7 8">
    <name type="scientific">Enhygromyxa salina</name>
    <dbReference type="NCBI Taxonomy" id="215803"/>
    <lineage>
        <taxon>Bacteria</taxon>
        <taxon>Pseudomonadati</taxon>
        <taxon>Myxococcota</taxon>
        <taxon>Polyangia</taxon>
        <taxon>Nannocystales</taxon>
        <taxon>Nannocystaceae</taxon>
        <taxon>Enhygromyxa</taxon>
    </lineage>
</organism>